<name>A0A8B9BXJ8_9AVES</name>
<reference evidence="1" key="2">
    <citation type="submission" date="2025-09" db="UniProtKB">
        <authorList>
            <consortium name="Ensembl"/>
        </authorList>
    </citation>
    <scope>IDENTIFICATION</scope>
</reference>
<sequence>MAPCFSTQHTWTFSAKVMHVFIDDCTDPLPSLSTAIKAAVLIQKWYRSTRARLEISRRYSLTIFQSIEYADEQDQAQVCNLQFFLYKQLCYSQSTNKMDTRLFLPTNIVGHPSVSHQADSYLTEYENIEVPDSYCGPRLSFPLTLADANALLHAFKDGQVRCN</sequence>
<keyword evidence="2" id="KW-1185">Reference proteome</keyword>
<accession>A0A8B9BXJ8</accession>
<proteinExistence type="predicted"/>
<evidence type="ECO:0000313" key="1">
    <source>
        <dbReference type="Ensembl" id="ENSABRP00000011234.1"/>
    </source>
</evidence>
<dbReference type="Ensembl" id="ENSABRT00000016067.1">
    <property type="protein sequence ID" value="ENSABRP00000011234.1"/>
    <property type="gene ID" value="ENSABRG00000010075.1"/>
</dbReference>
<dbReference type="Proteomes" id="UP000694426">
    <property type="component" value="Unplaced"/>
</dbReference>
<evidence type="ECO:0000313" key="2">
    <source>
        <dbReference type="Proteomes" id="UP000694426"/>
    </source>
</evidence>
<dbReference type="AlphaFoldDB" id="A0A8B9BXJ8"/>
<reference evidence="1" key="1">
    <citation type="submission" date="2025-08" db="UniProtKB">
        <authorList>
            <consortium name="Ensembl"/>
        </authorList>
    </citation>
    <scope>IDENTIFICATION</scope>
</reference>
<organism evidence="1 2">
    <name type="scientific">Anser brachyrhynchus</name>
    <name type="common">Pink-footed goose</name>
    <dbReference type="NCBI Taxonomy" id="132585"/>
    <lineage>
        <taxon>Eukaryota</taxon>
        <taxon>Metazoa</taxon>
        <taxon>Chordata</taxon>
        <taxon>Craniata</taxon>
        <taxon>Vertebrata</taxon>
        <taxon>Euteleostomi</taxon>
        <taxon>Archelosauria</taxon>
        <taxon>Archosauria</taxon>
        <taxon>Dinosauria</taxon>
        <taxon>Saurischia</taxon>
        <taxon>Theropoda</taxon>
        <taxon>Coelurosauria</taxon>
        <taxon>Aves</taxon>
        <taxon>Neognathae</taxon>
        <taxon>Galloanserae</taxon>
        <taxon>Anseriformes</taxon>
        <taxon>Anatidae</taxon>
        <taxon>Anserinae</taxon>
        <taxon>Anser</taxon>
    </lineage>
</organism>
<protein>
    <submittedName>
        <fullName evidence="1">Uncharacterized protein</fullName>
    </submittedName>
</protein>
<dbReference type="CDD" id="cd23767">
    <property type="entry name" value="IQCD"/>
    <property type="match status" value="1"/>
</dbReference>
<dbReference type="GeneTree" id="ENSGT00940000159830"/>